<dbReference type="InterPro" id="IPR011701">
    <property type="entry name" value="MFS"/>
</dbReference>
<keyword evidence="4 6" id="KW-0472">Membrane</keyword>
<sequence length="513" mass="52975">AGGRSGARSGAAPARTVTPWGTAWMLLAFMLVNFADKTVLGLSASPVMDELGLTREEFGTASSAFFALFSLAALGGSALTRRVRTPVLLLGMALLWSAAQLPMVFAAAGFGTLLVTRVLLGAAEGPAAPVATHHLHGWFAQRDRTLPTSVLLFGASAGVAVAAPTLGLVIDRWGWRAAFGTVGAAGLAWALLWLRYGQEGPYAPRTAHHRNGESGRPQKHAPGQGHASAPGHREHPEGPEAERPRPLPYRRILLSGTWLAAACGAFAAYWTLSAGLTWSADYFQETSGLSLRHASLLIMLAALSKGLAMVTHGLIVQRAVRRAARGGPVSRAPFSHGVNNGSLMLVSAVATAVFATTDVLWLKVVLLLGPMALADIILSVATTAVSRIAPAPQRGVALGALTGIFALGGFLAPLVMGRVVDAGASVSGGYRDAYLLMAGLLCAAGLIVTCFLRPARDAARLGVPEEPPHDGPGTPGTARDAGPGADAGTGTDAHPRPRSGDAPPAPRPSERPL</sequence>
<dbReference type="EMBL" id="JAGSMN010000861">
    <property type="protein sequence ID" value="MBR7677204.1"/>
    <property type="molecule type" value="Genomic_DNA"/>
</dbReference>
<feature type="transmembrane region" description="Helical" evidence="6">
    <location>
        <begin position="21"/>
        <end position="40"/>
    </location>
</feature>
<dbReference type="Proteomes" id="UP000675554">
    <property type="component" value="Unassembled WGS sequence"/>
</dbReference>
<accession>A0A8T4J6D6</accession>
<keyword evidence="2 6" id="KW-0812">Transmembrane</keyword>
<dbReference type="PANTHER" id="PTHR11662:SF450">
    <property type="entry name" value="BLR1003 PROTEIN"/>
    <property type="match status" value="1"/>
</dbReference>
<keyword evidence="3 6" id="KW-1133">Transmembrane helix</keyword>
<evidence type="ECO:0000256" key="5">
    <source>
        <dbReference type="SAM" id="MobiDB-lite"/>
    </source>
</evidence>
<comment type="subcellular location">
    <subcellularLocation>
        <location evidence="1">Cell membrane</location>
        <topology evidence="1">Multi-pass membrane protein</topology>
    </subcellularLocation>
</comment>
<feature type="domain" description="Major facilitator superfamily (MFS) profile" evidence="7">
    <location>
        <begin position="22"/>
        <end position="457"/>
    </location>
</feature>
<feature type="compositionally biased region" description="Low complexity" evidence="5">
    <location>
        <begin position="471"/>
        <end position="492"/>
    </location>
</feature>
<protein>
    <submittedName>
        <fullName evidence="8">MFS transporter</fullName>
    </submittedName>
</protein>
<dbReference type="GO" id="GO:0005886">
    <property type="term" value="C:plasma membrane"/>
    <property type="evidence" value="ECO:0007669"/>
    <property type="project" value="UniProtKB-SubCell"/>
</dbReference>
<feature type="transmembrane region" description="Helical" evidence="6">
    <location>
        <begin position="292"/>
        <end position="316"/>
    </location>
</feature>
<comment type="caution">
    <text evidence="8">The sequence shown here is derived from an EMBL/GenBank/DDBJ whole genome shotgun (WGS) entry which is preliminary data.</text>
</comment>
<dbReference type="InterPro" id="IPR036259">
    <property type="entry name" value="MFS_trans_sf"/>
</dbReference>
<evidence type="ECO:0000313" key="9">
    <source>
        <dbReference type="Proteomes" id="UP000675554"/>
    </source>
</evidence>
<gene>
    <name evidence="8" type="ORF">KDA82_30250</name>
</gene>
<dbReference type="PANTHER" id="PTHR11662">
    <property type="entry name" value="SOLUTE CARRIER FAMILY 17"/>
    <property type="match status" value="1"/>
</dbReference>
<dbReference type="AlphaFoldDB" id="A0A8T4J6D6"/>
<feature type="transmembrane region" description="Helical" evidence="6">
    <location>
        <begin position="396"/>
        <end position="414"/>
    </location>
</feature>
<dbReference type="GO" id="GO:0022857">
    <property type="term" value="F:transmembrane transporter activity"/>
    <property type="evidence" value="ECO:0007669"/>
    <property type="project" value="InterPro"/>
</dbReference>
<feature type="transmembrane region" description="Helical" evidence="6">
    <location>
        <begin position="252"/>
        <end position="272"/>
    </location>
</feature>
<name>A0A8T4J6D6_9ACTN</name>
<dbReference type="PROSITE" id="PS50850">
    <property type="entry name" value="MFS"/>
    <property type="match status" value="1"/>
</dbReference>
<feature type="compositionally biased region" description="Basic and acidic residues" evidence="5">
    <location>
        <begin position="231"/>
        <end position="245"/>
    </location>
</feature>
<evidence type="ECO:0000256" key="6">
    <source>
        <dbReference type="SAM" id="Phobius"/>
    </source>
</evidence>
<dbReference type="Gene3D" id="1.20.1250.20">
    <property type="entry name" value="MFS general substrate transporter like domains"/>
    <property type="match status" value="2"/>
</dbReference>
<dbReference type="InterPro" id="IPR050382">
    <property type="entry name" value="MFS_Na/Anion_cotransporter"/>
</dbReference>
<proteinExistence type="predicted"/>
<evidence type="ECO:0000256" key="3">
    <source>
        <dbReference type="ARBA" id="ARBA00022989"/>
    </source>
</evidence>
<evidence type="ECO:0000313" key="8">
    <source>
        <dbReference type="EMBL" id="MBR7677204.1"/>
    </source>
</evidence>
<organism evidence="8 9">
    <name type="scientific">Streptomyces daliensis</name>
    <dbReference type="NCBI Taxonomy" id="299421"/>
    <lineage>
        <taxon>Bacteria</taxon>
        <taxon>Bacillati</taxon>
        <taxon>Actinomycetota</taxon>
        <taxon>Actinomycetes</taxon>
        <taxon>Kitasatosporales</taxon>
        <taxon>Streptomycetaceae</taxon>
        <taxon>Streptomyces</taxon>
    </lineage>
</organism>
<feature type="transmembrane region" description="Helical" evidence="6">
    <location>
        <begin position="434"/>
        <end position="452"/>
    </location>
</feature>
<dbReference type="InterPro" id="IPR020846">
    <property type="entry name" value="MFS_dom"/>
</dbReference>
<dbReference type="SUPFAM" id="SSF103473">
    <property type="entry name" value="MFS general substrate transporter"/>
    <property type="match status" value="1"/>
</dbReference>
<evidence type="ECO:0000256" key="1">
    <source>
        <dbReference type="ARBA" id="ARBA00004651"/>
    </source>
</evidence>
<feature type="transmembrane region" description="Helical" evidence="6">
    <location>
        <begin position="87"/>
        <end position="110"/>
    </location>
</feature>
<feature type="transmembrane region" description="Helical" evidence="6">
    <location>
        <begin position="337"/>
        <end position="355"/>
    </location>
</feature>
<feature type="region of interest" description="Disordered" evidence="5">
    <location>
        <begin position="204"/>
        <end position="245"/>
    </location>
</feature>
<keyword evidence="9" id="KW-1185">Reference proteome</keyword>
<feature type="transmembrane region" description="Helical" evidence="6">
    <location>
        <begin position="173"/>
        <end position="194"/>
    </location>
</feature>
<reference evidence="8" key="1">
    <citation type="submission" date="2021-04" db="EMBL/GenBank/DDBJ databases">
        <title>Sequencing of actinobacteria type strains.</title>
        <authorList>
            <person name="Nguyen G.-S."/>
            <person name="Wentzel A."/>
        </authorList>
    </citation>
    <scope>NUCLEOTIDE SEQUENCE</scope>
    <source>
        <strain evidence="8">DSM 42095</strain>
    </source>
</reference>
<feature type="non-terminal residue" evidence="8">
    <location>
        <position position="1"/>
    </location>
</feature>
<feature type="transmembrane region" description="Helical" evidence="6">
    <location>
        <begin position="60"/>
        <end position="80"/>
    </location>
</feature>
<dbReference type="Pfam" id="PF07690">
    <property type="entry name" value="MFS_1"/>
    <property type="match status" value="1"/>
</dbReference>
<feature type="region of interest" description="Disordered" evidence="5">
    <location>
        <begin position="461"/>
        <end position="513"/>
    </location>
</feature>
<evidence type="ECO:0000256" key="2">
    <source>
        <dbReference type="ARBA" id="ARBA00022692"/>
    </source>
</evidence>
<evidence type="ECO:0000259" key="7">
    <source>
        <dbReference type="PROSITE" id="PS50850"/>
    </source>
</evidence>
<feature type="transmembrane region" description="Helical" evidence="6">
    <location>
        <begin position="361"/>
        <end position="384"/>
    </location>
</feature>
<evidence type="ECO:0000256" key="4">
    <source>
        <dbReference type="ARBA" id="ARBA00023136"/>
    </source>
</evidence>